<dbReference type="KEGG" id="bsol:FSW04_17165"/>
<name>A0A5B8U7P9_9ACTN</name>
<organism evidence="2 3">
    <name type="scientific">Baekduia soli</name>
    <dbReference type="NCBI Taxonomy" id="496014"/>
    <lineage>
        <taxon>Bacteria</taxon>
        <taxon>Bacillati</taxon>
        <taxon>Actinomycetota</taxon>
        <taxon>Thermoleophilia</taxon>
        <taxon>Solirubrobacterales</taxon>
        <taxon>Baekduiaceae</taxon>
        <taxon>Baekduia</taxon>
    </lineage>
</organism>
<feature type="compositionally biased region" description="Low complexity" evidence="1">
    <location>
        <begin position="458"/>
        <end position="468"/>
    </location>
</feature>
<dbReference type="InterPro" id="IPR050445">
    <property type="entry name" value="Bact_polysacc_biosynth/exp"/>
</dbReference>
<dbReference type="Gene3D" id="3.40.50.300">
    <property type="entry name" value="P-loop containing nucleotide triphosphate hydrolases"/>
    <property type="match status" value="1"/>
</dbReference>
<proteinExistence type="predicted"/>
<dbReference type="Proteomes" id="UP000321805">
    <property type="component" value="Chromosome"/>
</dbReference>
<gene>
    <name evidence="2" type="ORF">FSW04_17165</name>
</gene>
<dbReference type="PANTHER" id="PTHR32309:SF31">
    <property type="entry name" value="CAPSULAR EXOPOLYSACCHARIDE FAMILY"/>
    <property type="match status" value="1"/>
</dbReference>
<sequence>MSPPPLPRILVGVQGVRAIDPDVRPEYPDLARVGTSLRRWWPAALVVAILFAALGAHASKPAATPYAASAQVLVGPLAGELSVLRASGQQAQTYADLATSRPVFAAVLKQLRSTESVSAFGRRVTVAADSNTRLLKVTVQARTPAAAAGQANALAAEVVRESAAQQPAVTALTKTKSGQINPRQAAAAVRLRIVESAVPPPATKSGSKKSFMAVAALAGALLAFMLGLVSDSVRRRIETVGELDAVCPAPTIGRLRDGHLSAATVTLSGARGGVVVGEVSGGGAQLSLALGRALASEGVRVLLADADPDGGLSTLLGAGDAAGLLDTGESPARPIPVDRAGFLQLLARGAPGHRATRRPDPARALAAAAPGADTVIVNAGAAPATGEFVRGLGSDTAVLAVPQGRVRAADVAEAVAILERQGLRVVGAVFVQRPGLREALQARRRRAGRRPAPPASPAPAGTPDHQPA</sequence>
<protein>
    <recommendedName>
        <fullName evidence="4">Polysaccharide chain length determinant N-terminal domain-containing protein</fullName>
    </recommendedName>
</protein>
<evidence type="ECO:0000313" key="3">
    <source>
        <dbReference type="Proteomes" id="UP000321805"/>
    </source>
</evidence>
<dbReference type="PANTHER" id="PTHR32309">
    <property type="entry name" value="TYROSINE-PROTEIN KINASE"/>
    <property type="match status" value="1"/>
</dbReference>
<evidence type="ECO:0008006" key="4">
    <source>
        <dbReference type="Google" id="ProtNLM"/>
    </source>
</evidence>
<feature type="region of interest" description="Disordered" evidence="1">
    <location>
        <begin position="440"/>
        <end position="468"/>
    </location>
</feature>
<evidence type="ECO:0000313" key="2">
    <source>
        <dbReference type="EMBL" id="QEC49136.1"/>
    </source>
</evidence>
<reference evidence="2 3" key="1">
    <citation type="journal article" date="2018" name="J. Microbiol.">
        <title>Baekduia soli gen. nov., sp. nov., a novel bacterium isolated from the soil of Baekdu Mountain and proposal of a novel family name, Baekduiaceae fam. nov.</title>
        <authorList>
            <person name="An D.S."/>
            <person name="Siddiqi M.Z."/>
            <person name="Kim K.H."/>
            <person name="Yu H.S."/>
            <person name="Im W.T."/>
        </authorList>
    </citation>
    <scope>NUCLEOTIDE SEQUENCE [LARGE SCALE GENOMIC DNA]</scope>
    <source>
        <strain evidence="2 3">BR7-21</strain>
    </source>
</reference>
<dbReference type="InterPro" id="IPR027417">
    <property type="entry name" value="P-loop_NTPase"/>
</dbReference>
<dbReference type="EMBL" id="CP042430">
    <property type="protein sequence ID" value="QEC49136.1"/>
    <property type="molecule type" value="Genomic_DNA"/>
</dbReference>
<dbReference type="SUPFAM" id="SSF52540">
    <property type="entry name" value="P-loop containing nucleoside triphosphate hydrolases"/>
    <property type="match status" value="1"/>
</dbReference>
<keyword evidence="3" id="KW-1185">Reference proteome</keyword>
<evidence type="ECO:0000256" key="1">
    <source>
        <dbReference type="SAM" id="MobiDB-lite"/>
    </source>
</evidence>
<dbReference type="AlphaFoldDB" id="A0A5B8U7P9"/>
<accession>A0A5B8U7P9</accession>